<name>A0A139I0C3_9PEZI</name>
<dbReference type="EMBL" id="LFZO01000486">
    <property type="protein sequence ID" value="KXT08138.1"/>
    <property type="molecule type" value="Genomic_DNA"/>
</dbReference>
<accession>A0A139I0C3</accession>
<protein>
    <submittedName>
        <fullName evidence="1">Uncharacterized protein</fullName>
    </submittedName>
</protein>
<evidence type="ECO:0000313" key="1">
    <source>
        <dbReference type="EMBL" id="KXT08138.1"/>
    </source>
</evidence>
<comment type="caution">
    <text evidence="1">The sequence shown here is derived from an EMBL/GenBank/DDBJ whole genome shotgun (WGS) entry which is preliminary data.</text>
</comment>
<dbReference type="Proteomes" id="UP000073492">
    <property type="component" value="Unassembled WGS sequence"/>
</dbReference>
<organism evidence="1 2">
    <name type="scientific">Pseudocercospora musae</name>
    <dbReference type="NCBI Taxonomy" id="113226"/>
    <lineage>
        <taxon>Eukaryota</taxon>
        <taxon>Fungi</taxon>
        <taxon>Dikarya</taxon>
        <taxon>Ascomycota</taxon>
        <taxon>Pezizomycotina</taxon>
        <taxon>Dothideomycetes</taxon>
        <taxon>Dothideomycetidae</taxon>
        <taxon>Mycosphaerellales</taxon>
        <taxon>Mycosphaerellaceae</taxon>
        <taxon>Pseudocercospora</taxon>
    </lineage>
</organism>
<evidence type="ECO:0000313" key="2">
    <source>
        <dbReference type="Proteomes" id="UP000073492"/>
    </source>
</evidence>
<proteinExistence type="predicted"/>
<reference evidence="1 2" key="1">
    <citation type="submission" date="2015-07" db="EMBL/GenBank/DDBJ databases">
        <title>Comparative genomics of the Sigatoka disease complex on banana suggests a link between parallel evolutionary changes in Pseudocercospora fijiensis and Pseudocercospora eumusae and increased virulence on the banana host.</title>
        <authorList>
            <person name="Chang T.-C."/>
            <person name="Salvucci A."/>
            <person name="Crous P.W."/>
            <person name="Stergiopoulos I."/>
        </authorList>
    </citation>
    <scope>NUCLEOTIDE SEQUENCE [LARGE SCALE GENOMIC DNA]</scope>
    <source>
        <strain evidence="1 2">CBS 116634</strain>
    </source>
</reference>
<sequence length="125" mass="14152">MSQFIFAGYLSIGVQTLGDRNISETTRKRRQMSKMMFDTECHKVARHKLARTHPNGGMQQLRIDDLPSRGSAKSLSTSWRFNSVVSVFVSPGSWAARKREPDLMFASLLPDSTGLELLELLHRTQ</sequence>
<gene>
    <name evidence="1" type="ORF">AC579_10562</name>
</gene>
<keyword evidence="2" id="KW-1185">Reference proteome</keyword>
<dbReference type="AlphaFoldDB" id="A0A139I0C3"/>